<evidence type="ECO:0000313" key="3">
    <source>
        <dbReference type="Proteomes" id="UP001611075"/>
    </source>
</evidence>
<sequence length="177" mass="18761">MREDAGVTDEVDERVATPLVDEAVKKAAVAWVGVVGEPARALWCVPVEGSLLVVSGPGEQPAPGLAEAAEAQVTLRGDHGGQIVTWQARVTRVAPGTEEWTALAPTVAGKRLNAPGPTADLVRRWAAEGCALVRLTPAGEPATGDRLPDSSLAEPPRPAPVVRATRRPFRLHRVRRR</sequence>
<proteinExistence type="predicted"/>
<feature type="region of interest" description="Disordered" evidence="1">
    <location>
        <begin position="137"/>
        <end position="161"/>
    </location>
</feature>
<dbReference type="Proteomes" id="UP001611075">
    <property type="component" value="Unassembled WGS sequence"/>
</dbReference>
<evidence type="ECO:0000256" key="1">
    <source>
        <dbReference type="SAM" id="MobiDB-lite"/>
    </source>
</evidence>
<evidence type="ECO:0008006" key="4">
    <source>
        <dbReference type="Google" id="ProtNLM"/>
    </source>
</evidence>
<organism evidence="2 3">
    <name type="scientific">Micromonospora rubida</name>
    <dbReference type="NCBI Taxonomy" id="2697657"/>
    <lineage>
        <taxon>Bacteria</taxon>
        <taxon>Bacillati</taxon>
        <taxon>Actinomycetota</taxon>
        <taxon>Actinomycetes</taxon>
        <taxon>Micromonosporales</taxon>
        <taxon>Micromonosporaceae</taxon>
        <taxon>Micromonospora</taxon>
    </lineage>
</organism>
<evidence type="ECO:0000313" key="2">
    <source>
        <dbReference type="EMBL" id="MFI0796014.1"/>
    </source>
</evidence>
<protein>
    <recommendedName>
        <fullName evidence="4">Pyridoxamine 5'-phosphate oxidase</fullName>
    </recommendedName>
</protein>
<dbReference type="EMBL" id="JBIRPU010000023">
    <property type="protein sequence ID" value="MFI0796014.1"/>
    <property type="molecule type" value="Genomic_DNA"/>
</dbReference>
<gene>
    <name evidence="2" type="ORF">ACH4OY_25520</name>
</gene>
<dbReference type="RefSeq" id="WP_396683754.1">
    <property type="nucleotide sequence ID" value="NZ_JBIRPU010000023.1"/>
</dbReference>
<accession>A0ABW7ST14</accession>
<reference evidence="2 3" key="1">
    <citation type="submission" date="2024-10" db="EMBL/GenBank/DDBJ databases">
        <title>The Natural Products Discovery Center: Release of the First 8490 Sequenced Strains for Exploring Actinobacteria Biosynthetic Diversity.</title>
        <authorList>
            <person name="Kalkreuter E."/>
            <person name="Kautsar S.A."/>
            <person name="Yang D."/>
            <person name="Bader C.D."/>
            <person name="Teijaro C.N."/>
            <person name="Fluegel L."/>
            <person name="Davis C.M."/>
            <person name="Simpson J.R."/>
            <person name="Lauterbach L."/>
            <person name="Steele A.D."/>
            <person name="Gui C."/>
            <person name="Meng S."/>
            <person name="Li G."/>
            <person name="Viehrig K."/>
            <person name="Ye F."/>
            <person name="Su P."/>
            <person name="Kiefer A.F."/>
            <person name="Nichols A."/>
            <person name="Cepeda A.J."/>
            <person name="Yan W."/>
            <person name="Fan B."/>
            <person name="Jiang Y."/>
            <person name="Adhikari A."/>
            <person name="Zheng C.-J."/>
            <person name="Schuster L."/>
            <person name="Cowan T.M."/>
            <person name="Smanski M.J."/>
            <person name="Chevrette M.G."/>
            <person name="De Carvalho L.P.S."/>
            <person name="Shen B."/>
        </authorList>
    </citation>
    <scope>NUCLEOTIDE SEQUENCE [LARGE SCALE GENOMIC DNA]</scope>
    <source>
        <strain evidence="2 3">NPDC021253</strain>
    </source>
</reference>
<name>A0ABW7ST14_9ACTN</name>
<comment type="caution">
    <text evidence="2">The sequence shown here is derived from an EMBL/GenBank/DDBJ whole genome shotgun (WGS) entry which is preliminary data.</text>
</comment>
<keyword evidence="3" id="KW-1185">Reference proteome</keyword>